<reference evidence="4 5" key="1">
    <citation type="submission" date="2020-11" db="EMBL/GenBank/DDBJ databases">
        <title>Fusibacter basophilias sp. nov.</title>
        <authorList>
            <person name="Qiu D."/>
        </authorList>
    </citation>
    <scope>NUCLEOTIDE SEQUENCE [LARGE SCALE GENOMIC DNA]</scope>
    <source>
        <strain evidence="4 5">Q10-2</strain>
    </source>
</reference>
<dbReference type="Pfam" id="PF00395">
    <property type="entry name" value="SLH"/>
    <property type="match status" value="2"/>
</dbReference>
<proteinExistence type="predicted"/>
<evidence type="ECO:0000259" key="3">
    <source>
        <dbReference type="PROSITE" id="PS51272"/>
    </source>
</evidence>
<evidence type="ECO:0000256" key="2">
    <source>
        <dbReference type="SAM" id="Phobius"/>
    </source>
</evidence>
<gene>
    <name evidence="4" type="ORF">ISU02_22480</name>
</gene>
<keyword evidence="2" id="KW-0472">Membrane</keyword>
<dbReference type="EMBL" id="JADKNH010000022">
    <property type="protein sequence ID" value="MBF4695874.1"/>
    <property type="molecule type" value="Genomic_DNA"/>
</dbReference>
<evidence type="ECO:0000313" key="4">
    <source>
        <dbReference type="EMBL" id="MBF4695874.1"/>
    </source>
</evidence>
<dbReference type="PANTHER" id="PTHR43308">
    <property type="entry name" value="OUTER MEMBRANE PROTEIN ALPHA-RELATED"/>
    <property type="match status" value="1"/>
</dbReference>
<keyword evidence="2" id="KW-0812">Transmembrane</keyword>
<organism evidence="4 5">
    <name type="scientific">Fusibacter ferrireducens</name>
    <dbReference type="NCBI Taxonomy" id="2785058"/>
    <lineage>
        <taxon>Bacteria</taxon>
        <taxon>Bacillati</taxon>
        <taxon>Bacillota</taxon>
        <taxon>Clostridia</taxon>
        <taxon>Eubacteriales</taxon>
        <taxon>Eubacteriales Family XII. Incertae Sedis</taxon>
        <taxon>Fusibacter</taxon>
    </lineage>
</organism>
<keyword evidence="1" id="KW-0677">Repeat</keyword>
<protein>
    <submittedName>
        <fullName evidence="4">S-layer homology domain-containing protein</fullName>
    </submittedName>
</protein>
<dbReference type="RefSeq" id="WP_207736507.1">
    <property type="nucleotide sequence ID" value="NZ_JADKNH010000022.1"/>
</dbReference>
<feature type="domain" description="SLH" evidence="3">
    <location>
        <begin position="112"/>
        <end position="175"/>
    </location>
</feature>
<evidence type="ECO:0000313" key="5">
    <source>
        <dbReference type="Proteomes" id="UP000614200"/>
    </source>
</evidence>
<keyword evidence="2" id="KW-1133">Transmembrane helix</keyword>
<dbReference type="InterPro" id="IPR001119">
    <property type="entry name" value="SLH_dom"/>
</dbReference>
<dbReference type="PANTHER" id="PTHR43308:SF5">
    <property type="entry name" value="S-LAYER PROTEIN _ PEPTIDOGLYCAN ENDO-BETA-N-ACETYLGLUCOSAMINIDASE"/>
    <property type="match status" value="1"/>
</dbReference>
<dbReference type="InterPro" id="IPR051465">
    <property type="entry name" value="Cell_Envelope_Struct_Comp"/>
</dbReference>
<keyword evidence="5" id="KW-1185">Reference proteome</keyword>
<evidence type="ECO:0000256" key="1">
    <source>
        <dbReference type="ARBA" id="ARBA00022737"/>
    </source>
</evidence>
<name>A0ABR9ZZK0_9FIRM</name>
<comment type="caution">
    <text evidence="4">The sequence shown here is derived from an EMBL/GenBank/DDBJ whole genome shotgun (WGS) entry which is preliminary data.</text>
</comment>
<dbReference type="PROSITE" id="PS51272">
    <property type="entry name" value="SLH"/>
    <property type="match status" value="2"/>
</dbReference>
<accession>A0ABR9ZZK0</accession>
<sequence length="537" mass="61753">MVSDKMAKLKHQIVEMNDRKGVYEAHDSVENVRTGCPKIRSMAIECMRMEWKMKKKIREIGKIKMTKMTMKADLQMSEAPKKRVFYREHLILPVLSIVLFISSVIVVAPQSYADALPTDIQGHWSEPFVTSLVNQGVISGYPDGTFKPDKAISNVEFLSLTLKAMNETVEGASMGETWDMPIMKRALELGLVKTGEPMTNATSEITREQAAAILYRALQIKEGIQYDQCYTSILDQVIFDHDQIESAYRDSVYSMLQKGVFTGNDNHFDPKGVMTRGASCVVIERVLDKEKRTDPSLLTDGVRVQIELVQPVVSGDVVQLKFGNGKPVIDREKVLDELRQHTNNVFCGFLEDFYYYEDLINMKWYGAGYDTYEAKKERVDSEIAIGIKAMKTFYNFDYRDDLEAYKKDLQWVSATNNGKKNRIEELLNNIKNNQLVMESEFITDSSLFYYASDQTDRLRGRLYFAFKSPSQKAEVYQTHFEDAEGIVKLDVDQWYYIDCEILLGDFLENINNNWEHSKPNYGVNYYITDYIPVNPLN</sequence>
<feature type="transmembrane region" description="Helical" evidence="2">
    <location>
        <begin position="90"/>
        <end position="108"/>
    </location>
</feature>
<feature type="domain" description="SLH" evidence="3">
    <location>
        <begin position="235"/>
        <end position="297"/>
    </location>
</feature>
<dbReference type="Proteomes" id="UP000614200">
    <property type="component" value="Unassembled WGS sequence"/>
</dbReference>